<reference evidence="3 4" key="1">
    <citation type="submission" date="2016-08" db="EMBL/GenBank/DDBJ databases">
        <authorList>
            <consortium name="Lentinula edodes genome sequencing consortium"/>
            <person name="Sakamoto Y."/>
            <person name="Nakade K."/>
            <person name="Sato S."/>
            <person name="Yoshida Y."/>
            <person name="Miyazaki K."/>
            <person name="Natsume S."/>
            <person name="Konno N."/>
        </authorList>
    </citation>
    <scope>NUCLEOTIDE SEQUENCE [LARGE SCALE GENOMIC DNA]</scope>
    <source>
        <strain evidence="3 4">NBRC 111202</strain>
    </source>
</reference>
<comment type="caution">
    <text evidence="3">The sequence shown here is derived from an EMBL/GenBank/DDBJ whole genome shotgun (WGS) entry which is preliminary data.</text>
</comment>
<feature type="region of interest" description="Disordered" evidence="2">
    <location>
        <begin position="1"/>
        <end position="32"/>
    </location>
</feature>
<accession>A0A1Q3EBQ4</accession>
<dbReference type="STRING" id="5353.A0A1Q3EBQ4"/>
<evidence type="ECO:0000256" key="2">
    <source>
        <dbReference type="SAM" id="MobiDB-lite"/>
    </source>
</evidence>
<name>A0A1Q3EBQ4_LENED</name>
<reference evidence="3 4" key="2">
    <citation type="submission" date="2017-02" db="EMBL/GenBank/DDBJ databases">
        <title>A genome survey and senescence transcriptome analysis in Lentinula edodes.</title>
        <authorList>
            <person name="Sakamoto Y."/>
            <person name="Nakade K."/>
            <person name="Sato S."/>
            <person name="Yoshida Y."/>
            <person name="Miyazaki K."/>
            <person name="Natsume S."/>
            <person name="Konno N."/>
        </authorList>
    </citation>
    <scope>NUCLEOTIDE SEQUENCE [LARGE SCALE GENOMIC DNA]</scope>
    <source>
        <strain evidence="3 4">NBRC 111202</strain>
    </source>
</reference>
<dbReference type="AlphaFoldDB" id="A0A1Q3EBQ4"/>
<sequence length="159" mass="18156">MEPQIVGGDDCDEDPDSKIPKPPGEVNRPGRGGYNLRAVLNWSNQRFQKVKKFIDATVEDKLDCIQPISKQSPANIEEVHVIALQKFHFLGEYRDNWVIDDFIKCHLKYLKQALQKKAMKTAVTEARQEVQRAQLRAELAEKRAAAVARDTRQRGDLSQ</sequence>
<proteinExistence type="predicted"/>
<evidence type="ECO:0000313" key="3">
    <source>
        <dbReference type="EMBL" id="GAW04643.1"/>
    </source>
</evidence>
<feature type="coiled-coil region" evidence="1">
    <location>
        <begin position="116"/>
        <end position="150"/>
    </location>
</feature>
<protein>
    <submittedName>
        <fullName evidence="3">Uncharacterized protein</fullName>
    </submittedName>
</protein>
<keyword evidence="1" id="KW-0175">Coiled coil</keyword>
<gene>
    <name evidence="3" type="ORF">LENED_006448</name>
</gene>
<evidence type="ECO:0000256" key="1">
    <source>
        <dbReference type="SAM" id="Coils"/>
    </source>
</evidence>
<keyword evidence="4" id="KW-1185">Reference proteome</keyword>
<organism evidence="3 4">
    <name type="scientific">Lentinula edodes</name>
    <name type="common">Shiitake mushroom</name>
    <name type="synonym">Lentinus edodes</name>
    <dbReference type="NCBI Taxonomy" id="5353"/>
    <lineage>
        <taxon>Eukaryota</taxon>
        <taxon>Fungi</taxon>
        <taxon>Dikarya</taxon>
        <taxon>Basidiomycota</taxon>
        <taxon>Agaricomycotina</taxon>
        <taxon>Agaricomycetes</taxon>
        <taxon>Agaricomycetidae</taxon>
        <taxon>Agaricales</taxon>
        <taxon>Marasmiineae</taxon>
        <taxon>Omphalotaceae</taxon>
        <taxon>Lentinula</taxon>
    </lineage>
</organism>
<evidence type="ECO:0000313" key="4">
    <source>
        <dbReference type="Proteomes" id="UP000188533"/>
    </source>
</evidence>
<dbReference type="EMBL" id="BDGU01000203">
    <property type="protein sequence ID" value="GAW04643.1"/>
    <property type="molecule type" value="Genomic_DNA"/>
</dbReference>
<dbReference type="Proteomes" id="UP000188533">
    <property type="component" value="Unassembled WGS sequence"/>
</dbReference>